<reference evidence="1 2" key="1">
    <citation type="submission" date="2020-04" db="EMBL/GenBank/DDBJ databases">
        <authorList>
            <person name="De Canck E."/>
        </authorList>
    </citation>
    <scope>NUCLEOTIDE SEQUENCE [LARGE SCALE GENOMIC DNA]</scope>
    <source>
        <strain evidence="1 2">LMG 26845</strain>
    </source>
</reference>
<gene>
    <name evidence="1" type="ORF">LMG26845_05734</name>
</gene>
<evidence type="ECO:0000313" key="2">
    <source>
        <dbReference type="Proteomes" id="UP000507979"/>
    </source>
</evidence>
<dbReference type="AlphaFoldDB" id="A0A6J5BLP1"/>
<keyword evidence="2" id="KW-1185">Reference proteome</keyword>
<protein>
    <submittedName>
        <fullName evidence="1">Uncharacterized protein</fullName>
    </submittedName>
</protein>
<sequence length="58" mass="6031">MSGGFVTLWRECAAGGPMSHSSGRARRRPCHQAGKASRMIATVQSTKVLTAAVARACG</sequence>
<proteinExistence type="predicted"/>
<evidence type="ECO:0000313" key="1">
    <source>
        <dbReference type="EMBL" id="CAB3710332.1"/>
    </source>
</evidence>
<name>A0A6J5BLP1_9BURK</name>
<organism evidence="1 2">
    <name type="scientific">Achromobacter insuavis</name>
    <dbReference type="NCBI Taxonomy" id="1287735"/>
    <lineage>
        <taxon>Bacteria</taxon>
        <taxon>Pseudomonadati</taxon>
        <taxon>Pseudomonadota</taxon>
        <taxon>Betaproteobacteria</taxon>
        <taxon>Burkholderiales</taxon>
        <taxon>Alcaligenaceae</taxon>
        <taxon>Achromobacter</taxon>
    </lineage>
</organism>
<dbReference type="EMBL" id="CADIJR010000106">
    <property type="protein sequence ID" value="CAB3710332.1"/>
    <property type="molecule type" value="Genomic_DNA"/>
</dbReference>
<dbReference type="Proteomes" id="UP000507979">
    <property type="component" value="Unassembled WGS sequence"/>
</dbReference>
<accession>A0A6J5BLP1</accession>